<evidence type="ECO:0008006" key="4">
    <source>
        <dbReference type="Google" id="ProtNLM"/>
    </source>
</evidence>
<gene>
    <name evidence="2" type="ORF">GDO78_013942</name>
</gene>
<proteinExistence type="predicted"/>
<keyword evidence="3" id="KW-1185">Reference proteome</keyword>
<dbReference type="EMBL" id="WNTK01001096">
    <property type="protein sequence ID" value="KAG9467976.1"/>
    <property type="molecule type" value="Genomic_DNA"/>
</dbReference>
<reference evidence="2" key="1">
    <citation type="thesis" date="2020" institute="ProQuest LLC" country="789 East Eisenhower Parkway, Ann Arbor, MI, USA">
        <title>Comparative Genomics and Chromosome Evolution.</title>
        <authorList>
            <person name="Mudd A.B."/>
        </authorList>
    </citation>
    <scope>NUCLEOTIDE SEQUENCE</scope>
    <source>
        <strain evidence="2">HN-11 Male</strain>
        <tissue evidence="2">Kidney and liver</tissue>
    </source>
</reference>
<organism evidence="2 3">
    <name type="scientific">Eleutherodactylus coqui</name>
    <name type="common">Puerto Rican coqui</name>
    <dbReference type="NCBI Taxonomy" id="57060"/>
    <lineage>
        <taxon>Eukaryota</taxon>
        <taxon>Metazoa</taxon>
        <taxon>Chordata</taxon>
        <taxon>Craniata</taxon>
        <taxon>Vertebrata</taxon>
        <taxon>Euteleostomi</taxon>
        <taxon>Amphibia</taxon>
        <taxon>Batrachia</taxon>
        <taxon>Anura</taxon>
        <taxon>Neobatrachia</taxon>
        <taxon>Hyloidea</taxon>
        <taxon>Eleutherodactylidae</taxon>
        <taxon>Eleutherodactylinae</taxon>
        <taxon>Eleutherodactylus</taxon>
        <taxon>Eleutherodactylus</taxon>
    </lineage>
</organism>
<comment type="caution">
    <text evidence="2">The sequence shown here is derived from an EMBL/GenBank/DDBJ whole genome shotgun (WGS) entry which is preliminary data.</text>
</comment>
<evidence type="ECO:0000313" key="3">
    <source>
        <dbReference type="Proteomes" id="UP000770717"/>
    </source>
</evidence>
<sequence length="86" mass="9733">MPPKGTRHPPDFILAILLIMPLSHPSYHSSHSAYYASFSPSDIILAILLNTVQSHSLIVSQQFSLYLLYLTTSSHTDHSHYPFPRK</sequence>
<keyword evidence="1" id="KW-0732">Signal</keyword>
<evidence type="ECO:0000313" key="2">
    <source>
        <dbReference type="EMBL" id="KAG9467976.1"/>
    </source>
</evidence>
<evidence type="ECO:0000256" key="1">
    <source>
        <dbReference type="SAM" id="SignalP"/>
    </source>
</evidence>
<name>A0A8J6JQP0_ELECQ</name>
<dbReference type="Proteomes" id="UP000770717">
    <property type="component" value="Unassembled WGS sequence"/>
</dbReference>
<dbReference type="AlphaFoldDB" id="A0A8J6JQP0"/>
<feature type="signal peptide" evidence="1">
    <location>
        <begin position="1"/>
        <end position="25"/>
    </location>
</feature>
<protein>
    <recommendedName>
        <fullName evidence="4">Secreted protein</fullName>
    </recommendedName>
</protein>
<accession>A0A8J6JQP0</accession>
<feature type="chain" id="PRO_5035307985" description="Secreted protein" evidence="1">
    <location>
        <begin position="26"/>
        <end position="86"/>
    </location>
</feature>